<organism evidence="1 2">
    <name type="scientific">Candidatus Epulonipiscium fishelsonii</name>
    <dbReference type="NCBI Taxonomy" id="77094"/>
    <lineage>
        <taxon>Bacteria</taxon>
        <taxon>Bacillati</taxon>
        <taxon>Bacillota</taxon>
        <taxon>Clostridia</taxon>
        <taxon>Lachnospirales</taxon>
        <taxon>Lachnospiraceae</taxon>
        <taxon>Candidatus Epulonipiscium</taxon>
    </lineage>
</organism>
<keyword evidence="2" id="KW-1185">Reference proteome</keyword>
<accession>A0ACC8XHR9</accession>
<sequence>MEVIERGLKFGINSLTDEELLNIIIKTANKKDNIEHLVNVLLQDINNEINIINLKKWNLNKLNVLGVSSEISVKILSLLELSNRLNIRQTTKKIQITHPSIIANLLMEDLRYEKQEHFYVVLLDSKCQIILIHCVSKGLLNATIVHPREVYKPAIDNLAHSILVVHNHPSGNPEPSEEDKEITTRLIKSGEILGIPLRDHIIIGDGEFINLRSIMNF</sequence>
<dbReference type="EMBL" id="LJHD01000139">
    <property type="protein sequence ID" value="ONI43620.1"/>
    <property type="molecule type" value="Genomic_DNA"/>
</dbReference>
<proteinExistence type="predicted"/>
<protein>
    <submittedName>
        <fullName evidence="1">Uncharacterized protein</fullName>
    </submittedName>
</protein>
<evidence type="ECO:0000313" key="1">
    <source>
        <dbReference type="EMBL" id="ONI43620.1"/>
    </source>
</evidence>
<name>A0ACC8XHR9_9FIRM</name>
<reference evidence="1" key="1">
    <citation type="submission" date="2016-08" db="EMBL/GenBank/DDBJ databases">
        <authorList>
            <person name="Ngugi D.K."/>
            <person name="Miyake S."/>
            <person name="Stingl U."/>
        </authorList>
    </citation>
    <scope>NUCLEOTIDE SEQUENCE</scope>
    <source>
        <strain evidence="1">SCG-D08WGA-EpuloA1</strain>
    </source>
</reference>
<comment type="caution">
    <text evidence="1">The sequence shown here is derived from an EMBL/GenBank/DDBJ whole genome shotgun (WGS) entry which is preliminary data.</text>
</comment>
<dbReference type="Proteomes" id="UP000188637">
    <property type="component" value="Unassembled WGS sequence"/>
</dbReference>
<evidence type="ECO:0000313" key="2">
    <source>
        <dbReference type="Proteomes" id="UP000188637"/>
    </source>
</evidence>
<gene>
    <name evidence="1" type="ORF">AN640_06245</name>
</gene>